<dbReference type="AlphaFoldDB" id="B2IC15"/>
<keyword evidence="12" id="KW-0812">Transmembrane</keyword>
<gene>
    <name evidence="15" type="ordered locus">Bind_1639</name>
</gene>
<dbReference type="SMART" id="SM00388">
    <property type="entry name" value="HisKA"/>
    <property type="match status" value="1"/>
</dbReference>
<dbReference type="SUPFAM" id="SSF55874">
    <property type="entry name" value="ATPase domain of HSP90 chaperone/DNA topoisomerase II/histidine kinase"/>
    <property type="match status" value="1"/>
</dbReference>
<dbReference type="KEGG" id="bid:Bind_1639"/>
<evidence type="ECO:0000259" key="13">
    <source>
        <dbReference type="PROSITE" id="PS50109"/>
    </source>
</evidence>
<dbReference type="PRINTS" id="PR00344">
    <property type="entry name" value="BCTRLSENSOR"/>
</dbReference>
<dbReference type="GO" id="GO:0000155">
    <property type="term" value="F:phosphorelay sensor kinase activity"/>
    <property type="evidence" value="ECO:0007669"/>
    <property type="project" value="InterPro"/>
</dbReference>
<dbReference type="CDD" id="cd00130">
    <property type="entry name" value="PAS"/>
    <property type="match status" value="1"/>
</dbReference>
<evidence type="ECO:0000259" key="14">
    <source>
        <dbReference type="PROSITE" id="PS50112"/>
    </source>
</evidence>
<feature type="transmembrane region" description="Helical" evidence="12">
    <location>
        <begin position="129"/>
        <end position="151"/>
    </location>
</feature>
<protein>
    <recommendedName>
        <fullName evidence="3">histidine kinase</fullName>
        <ecNumber evidence="3">2.7.13.3</ecNumber>
    </recommendedName>
</protein>
<dbReference type="SUPFAM" id="SSF55785">
    <property type="entry name" value="PYP-like sensor domain (PAS domain)"/>
    <property type="match status" value="1"/>
</dbReference>
<dbReference type="EMBL" id="CP001016">
    <property type="protein sequence ID" value="ACB95270.1"/>
    <property type="molecule type" value="Genomic_DNA"/>
</dbReference>
<dbReference type="PROSITE" id="PS50112">
    <property type="entry name" value="PAS"/>
    <property type="match status" value="1"/>
</dbReference>
<evidence type="ECO:0000313" key="16">
    <source>
        <dbReference type="Proteomes" id="UP000001695"/>
    </source>
</evidence>
<evidence type="ECO:0000256" key="2">
    <source>
        <dbReference type="ARBA" id="ARBA00004370"/>
    </source>
</evidence>
<evidence type="ECO:0000256" key="3">
    <source>
        <dbReference type="ARBA" id="ARBA00012438"/>
    </source>
</evidence>
<keyword evidence="7 15" id="KW-0418">Kinase</keyword>
<dbReference type="Proteomes" id="UP000001695">
    <property type="component" value="Chromosome"/>
</dbReference>
<evidence type="ECO:0000313" key="15">
    <source>
        <dbReference type="EMBL" id="ACB95270.1"/>
    </source>
</evidence>
<dbReference type="GO" id="GO:0016020">
    <property type="term" value="C:membrane"/>
    <property type="evidence" value="ECO:0007669"/>
    <property type="project" value="UniProtKB-SubCell"/>
</dbReference>
<feature type="transmembrane region" description="Helical" evidence="12">
    <location>
        <begin position="30"/>
        <end position="51"/>
    </location>
</feature>
<feature type="transmembrane region" description="Helical" evidence="12">
    <location>
        <begin position="98"/>
        <end position="117"/>
    </location>
</feature>
<evidence type="ECO:0000256" key="1">
    <source>
        <dbReference type="ARBA" id="ARBA00000085"/>
    </source>
</evidence>
<dbReference type="GO" id="GO:0006355">
    <property type="term" value="P:regulation of DNA-templated transcription"/>
    <property type="evidence" value="ECO:0007669"/>
    <property type="project" value="InterPro"/>
</dbReference>
<dbReference type="InterPro" id="IPR013767">
    <property type="entry name" value="PAS_fold"/>
</dbReference>
<dbReference type="PROSITE" id="PS50109">
    <property type="entry name" value="HIS_KIN"/>
    <property type="match status" value="1"/>
</dbReference>
<keyword evidence="16" id="KW-1185">Reference proteome</keyword>
<reference evidence="15 16" key="2">
    <citation type="journal article" date="2010" name="J. Bacteriol.">
        <title>Complete genome sequence of Beijerinckia indica subsp. indica.</title>
        <authorList>
            <person name="Tamas I."/>
            <person name="Dedysh S.N."/>
            <person name="Liesack W."/>
            <person name="Stott M.B."/>
            <person name="Alam M."/>
            <person name="Murrell J.C."/>
            <person name="Dunfield P.F."/>
        </authorList>
    </citation>
    <scope>NUCLEOTIDE SEQUENCE [LARGE SCALE GENOMIC DNA]</scope>
    <source>
        <strain evidence="16">ATCC 9039 / DSM 1715 / NCIMB 8712</strain>
    </source>
</reference>
<dbReference type="InterPro" id="IPR050736">
    <property type="entry name" value="Sensor_HK_Regulatory"/>
</dbReference>
<evidence type="ECO:0000256" key="5">
    <source>
        <dbReference type="ARBA" id="ARBA00022679"/>
    </source>
</evidence>
<dbReference type="GO" id="GO:0005524">
    <property type="term" value="F:ATP binding"/>
    <property type="evidence" value="ECO:0007669"/>
    <property type="project" value="UniProtKB-KW"/>
</dbReference>
<dbReference type="InterPro" id="IPR004358">
    <property type="entry name" value="Sig_transdc_His_kin-like_C"/>
</dbReference>
<dbReference type="SMART" id="SM00091">
    <property type="entry name" value="PAS"/>
    <property type="match status" value="1"/>
</dbReference>
<dbReference type="InterPro" id="IPR035965">
    <property type="entry name" value="PAS-like_dom_sf"/>
</dbReference>
<evidence type="ECO:0000256" key="12">
    <source>
        <dbReference type="SAM" id="Phobius"/>
    </source>
</evidence>
<dbReference type="InterPro" id="IPR000014">
    <property type="entry name" value="PAS"/>
</dbReference>
<dbReference type="InterPro" id="IPR036097">
    <property type="entry name" value="HisK_dim/P_sf"/>
</dbReference>
<dbReference type="InterPro" id="IPR036890">
    <property type="entry name" value="HATPase_C_sf"/>
</dbReference>
<comment type="catalytic activity">
    <reaction evidence="1">
        <text>ATP + protein L-histidine = ADP + protein N-phospho-L-histidine.</text>
        <dbReference type="EC" id="2.7.13.3"/>
    </reaction>
</comment>
<feature type="compositionally biased region" description="Basic and acidic residues" evidence="11">
    <location>
        <begin position="544"/>
        <end position="563"/>
    </location>
</feature>
<feature type="transmembrane region" description="Helical" evidence="12">
    <location>
        <begin position="63"/>
        <end position="86"/>
    </location>
</feature>
<reference evidence="16" key="1">
    <citation type="submission" date="2008-03" db="EMBL/GenBank/DDBJ databases">
        <title>Complete sequence of chromosome of Beijerinckia indica subsp. indica ATCC 9039.</title>
        <authorList>
            <consortium name="US DOE Joint Genome Institute"/>
            <person name="Copeland A."/>
            <person name="Lucas S."/>
            <person name="Lapidus A."/>
            <person name="Glavina del Rio T."/>
            <person name="Dalin E."/>
            <person name="Tice H."/>
            <person name="Bruce D."/>
            <person name="Goodwin L."/>
            <person name="Pitluck S."/>
            <person name="LaButti K."/>
            <person name="Schmutz J."/>
            <person name="Larimer F."/>
            <person name="Land M."/>
            <person name="Hauser L."/>
            <person name="Kyrpides N."/>
            <person name="Mikhailova N."/>
            <person name="Dunfield P.F."/>
            <person name="Dedysh S.N."/>
            <person name="Liesack W."/>
            <person name="Saw J.H."/>
            <person name="Alam M."/>
            <person name="Chen Y."/>
            <person name="Murrell J.C."/>
            <person name="Richardson P."/>
        </authorList>
    </citation>
    <scope>NUCLEOTIDE SEQUENCE [LARGE SCALE GENOMIC DNA]</scope>
    <source>
        <strain evidence="16">ATCC 9039 / DSM 1715 / NCIMB 8712</strain>
    </source>
</reference>
<keyword evidence="6" id="KW-0547">Nucleotide-binding</keyword>
<evidence type="ECO:0000256" key="9">
    <source>
        <dbReference type="ARBA" id="ARBA00023012"/>
    </source>
</evidence>
<dbReference type="eggNOG" id="COG2205">
    <property type="taxonomic scope" value="Bacteria"/>
</dbReference>
<dbReference type="FunFam" id="3.30.565.10:FF:000006">
    <property type="entry name" value="Sensor histidine kinase WalK"/>
    <property type="match status" value="1"/>
</dbReference>
<keyword evidence="5" id="KW-0808">Transferase</keyword>
<evidence type="ECO:0000256" key="10">
    <source>
        <dbReference type="ARBA" id="ARBA00023136"/>
    </source>
</evidence>
<dbReference type="STRING" id="395963.Bind_1639"/>
<keyword evidence="4" id="KW-0597">Phosphoprotein</keyword>
<dbReference type="Pfam" id="PF00512">
    <property type="entry name" value="HisKA"/>
    <property type="match status" value="1"/>
</dbReference>
<evidence type="ECO:0000256" key="4">
    <source>
        <dbReference type="ARBA" id="ARBA00022553"/>
    </source>
</evidence>
<proteinExistence type="predicted"/>
<dbReference type="CDD" id="cd00082">
    <property type="entry name" value="HisKA"/>
    <property type="match status" value="1"/>
</dbReference>
<dbReference type="HOGENOM" id="CLU_000445_89_22_5"/>
<dbReference type="Gene3D" id="3.30.450.20">
    <property type="entry name" value="PAS domain"/>
    <property type="match status" value="1"/>
</dbReference>
<dbReference type="Pfam" id="PF00989">
    <property type="entry name" value="PAS"/>
    <property type="match status" value="1"/>
</dbReference>
<evidence type="ECO:0000256" key="11">
    <source>
        <dbReference type="SAM" id="MobiDB-lite"/>
    </source>
</evidence>
<dbReference type="CDD" id="cd16922">
    <property type="entry name" value="HATPase_EvgS-ArcB-TorS-like"/>
    <property type="match status" value="1"/>
</dbReference>
<dbReference type="Pfam" id="PF02518">
    <property type="entry name" value="HATPase_c"/>
    <property type="match status" value="1"/>
</dbReference>
<sequence>MLRQGLHCLAVLIGMPLFFALHKAPHWPEAVVFMTMLLPLSALVFVALTDVLHWAQILVSFSLCLMAMALASAGAGMGSVGAALFLAAVEAFITFDPVMIGLAALATAGAVAGISLLRAPLSLPASTISVLDLLCLAGSLFYGLALMLHAVHLHKVEAQRARRRNPDLLPLIHQLGDFVVVHDRSGTAWALNRHFEHHLGLPPDDLMGRGLFDHVHVLDRPAFLRAIADAAGGEGASNITIRLRGRGEDLSSVEPCFRWFDVCINRFENGHAKKREEAEADDQAMIIGVYRDISAMRRVEQELDAARVAAETANQAKDRFLANMSHELRTPLNAIIGFSEMLADPQLCPQDPLKQREYAAIIHSSGEHLLHVVNSILDMSKIHSGTFPLQPQPIVLAPLIASCCAMLRPQAEAKEIELVQIHADPWDEIVADQQACKQILLNLLSNAVKFTPRRGRVTIAVDCVVDCLDDIQIAVQDTGIGISADDLTRLGEPFFQAMVRQERPHEGTGLGLSIVRGLVELHGGTLLIESEPDQGTSMIVRLPREGRPQDKTEGREWRTETQTRRGVPAEISVLKEAKVKKIA</sequence>
<evidence type="ECO:0000256" key="7">
    <source>
        <dbReference type="ARBA" id="ARBA00022777"/>
    </source>
</evidence>
<comment type="subcellular location">
    <subcellularLocation>
        <location evidence="2">Membrane</location>
    </subcellularLocation>
</comment>
<dbReference type="Gene3D" id="1.10.287.130">
    <property type="match status" value="1"/>
</dbReference>
<dbReference type="EC" id="2.7.13.3" evidence="3"/>
<feature type="domain" description="Histidine kinase" evidence="13">
    <location>
        <begin position="323"/>
        <end position="546"/>
    </location>
</feature>
<dbReference type="InterPro" id="IPR005467">
    <property type="entry name" value="His_kinase_dom"/>
</dbReference>
<accession>B2IC15</accession>
<dbReference type="PANTHER" id="PTHR43711">
    <property type="entry name" value="TWO-COMPONENT HISTIDINE KINASE"/>
    <property type="match status" value="1"/>
</dbReference>
<dbReference type="SUPFAM" id="SSF47384">
    <property type="entry name" value="Homodimeric domain of signal transducing histidine kinase"/>
    <property type="match status" value="1"/>
</dbReference>
<organism evidence="15 16">
    <name type="scientific">Beijerinckia indica subsp. indica (strain ATCC 9039 / DSM 1715 / NCIMB 8712)</name>
    <dbReference type="NCBI Taxonomy" id="395963"/>
    <lineage>
        <taxon>Bacteria</taxon>
        <taxon>Pseudomonadati</taxon>
        <taxon>Pseudomonadota</taxon>
        <taxon>Alphaproteobacteria</taxon>
        <taxon>Hyphomicrobiales</taxon>
        <taxon>Beijerinckiaceae</taxon>
        <taxon>Beijerinckia</taxon>
    </lineage>
</organism>
<dbReference type="FunFam" id="1.10.287.130:FF:000038">
    <property type="entry name" value="Sensory transduction histidine kinase"/>
    <property type="match status" value="1"/>
</dbReference>
<dbReference type="InterPro" id="IPR003594">
    <property type="entry name" value="HATPase_dom"/>
</dbReference>
<dbReference type="PANTHER" id="PTHR43711:SF31">
    <property type="entry name" value="HISTIDINE KINASE"/>
    <property type="match status" value="1"/>
</dbReference>
<dbReference type="SMART" id="SM00387">
    <property type="entry name" value="HATPase_c"/>
    <property type="match status" value="1"/>
</dbReference>
<name>B2IC15_BEII9</name>
<feature type="region of interest" description="Disordered" evidence="11">
    <location>
        <begin position="544"/>
        <end position="565"/>
    </location>
</feature>
<keyword evidence="12" id="KW-1133">Transmembrane helix</keyword>
<feature type="domain" description="PAS" evidence="14">
    <location>
        <begin position="164"/>
        <end position="234"/>
    </location>
</feature>
<dbReference type="Gene3D" id="3.30.565.10">
    <property type="entry name" value="Histidine kinase-like ATPase, C-terminal domain"/>
    <property type="match status" value="1"/>
</dbReference>
<keyword evidence="8" id="KW-0067">ATP-binding</keyword>
<evidence type="ECO:0000256" key="6">
    <source>
        <dbReference type="ARBA" id="ARBA00022741"/>
    </source>
</evidence>
<dbReference type="InterPro" id="IPR003661">
    <property type="entry name" value="HisK_dim/P_dom"/>
</dbReference>
<evidence type="ECO:0000256" key="8">
    <source>
        <dbReference type="ARBA" id="ARBA00022840"/>
    </source>
</evidence>
<keyword evidence="10 12" id="KW-0472">Membrane</keyword>
<keyword evidence="9" id="KW-0902">Two-component regulatory system</keyword>